<reference evidence="11 12" key="1">
    <citation type="submission" date="2023-03" db="EMBL/GenBank/DDBJ databases">
        <authorList>
            <person name="Menendez E."/>
            <person name="Kaur S."/>
            <person name="Flores-Felix J.D."/>
            <person name="diCenzo G.C."/>
            <person name="Peix A."/>
            <person name="Velazquez E."/>
        </authorList>
    </citation>
    <scope>NUCLEOTIDE SEQUENCE [LARGE SCALE GENOMIC DNA]</scope>
    <source>
        <strain evidence="11 12">CCBAU 71714</strain>
        <plasmid evidence="11 12">pSkuCCBAU71714a</plasmid>
    </source>
</reference>
<gene>
    <name evidence="11" type="primary">ltrA</name>
    <name evidence="11" type="ORF">PZL22_005814</name>
</gene>
<protein>
    <recommendedName>
        <fullName evidence="1">RNA-directed DNA polymerase</fullName>
        <ecNumber evidence="1">2.7.7.49</ecNumber>
    </recommendedName>
</protein>
<comment type="catalytic activity">
    <reaction evidence="9">
        <text>DNA(n) + a 2'-deoxyribonucleoside 5'-triphosphate = DNA(n+1) + diphosphate</text>
        <dbReference type="Rhea" id="RHEA:22508"/>
        <dbReference type="Rhea" id="RHEA-COMP:17339"/>
        <dbReference type="Rhea" id="RHEA-COMP:17340"/>
        <dbReference type="ChEBI" id="CHEBI:33019"/>
        <dbReference type="ChEBI" id="CHEBI:61560"/>
        <dbReference type="ChEBI" id="CHEBI:173112"/>
        <dbReference type="EC" id="2.7.7.49"/>
    </reaction>
</comment>
<dbReference type="PROSITE" id="PS50878">
    <property type="entry name" value="RT_POL"/>
    <property type="match status" value="1"/>
</dbReference>
<dbReference type="InterPro" id="IPR000477">
    <property type="entry name" value="RT_dom"/>
</dbReference>
<dbReference type="InterPro" id="IPR013597">
    <property type="entry name" value="Mat_intron_G2"/>
</dbReference>
<name>A0ABY8TCY1_9HYPH</name>
<keyword evidence="7" id="KW-0051">Antiviral defense</keyword>
<evidence type="ECO:0000256" key="6">
    <source>
        <dbReference type="ARBA" id="ARBA00022918"/>
    </source>
</evidence>
<evidence type="ECO:0000256" key="1">
    <source>
        <dbReference type="ARBA" id="ARBA00012493"/>
    </source>
</evidence>
<dbReference type="Pfam" id="PF08388">
    <property type="entry name" value="GIIM"/>
    <property type="match status" value="1"/>
</dbReference>
<keyword evidence="11" id="KW-0614">Plasmid</keyword>
<evidence type="ECO:0000256" key="9">
    <source>
        <dbReference type="ARBA" id="ARBA00048173"/>
    </source>
</evidence>
<dbReference type="EMBL" id="CP120366">
    <property type="protein sequence ID" value="WHS95690.1"/>
    <property type="molecule type" value="Genomic_DNA"/>
</dbReference>
<dbReference type="SUPFAM" id="SSF56672">
    <property type="entry name" value="DNA/RNA polymerases"/>
    <property type="match status" value="1"/>
</dbReference>
<keyword evidence="6 11" id="KW-0695">RNA-directed DNA polymerase</keyword>
<dbReference type="PANTHER" id="PTHR34047:SF3">
    <property type="entry name" value="BLR2052 PROTEIN"/>
    <property type="match status" value="1"/>
</dbReference>
<evidence type="ECO:0000256" key="4">
    <source>
        <dbReference type="ARBA" id="ARBA00022723"/>
    </source>
</evidence>
<dbReference type="InterPro" id="IPR043502">
    <property type="entry name" value="DNA/RNA_pol_sf"/>
</dbReference>
<dbReference type="InterPro" id="IPR051083">
    <property type="entry name" value="GrpII_Intron_Splice-Mob/Def"/>
</dbReference>
<accession>A0ABY8TCY1</accession>
<evidence type="ECO:0000256" key="7">
    <source>
        <dbReference type="ARBA" id="ARBA00023118"/>
    </source>
</evidence>
<sequence length="419" mass="48267">MTSIDTTDKPFRIEKRQVYEAYKAVKANHGAAGVDGETLEMFEKDLARNLYKIWNRMSSGTYFPPPVRAVSIPKKTGGERVLGVPTVSDRIAQMVVKQMIEPDLDSLFLPDSYGYRPGKSALDAVGVTRQRCWKYDWVLEFDIKGLFDNLPHDLLLKAVRKHVKCNWALLYIERWLVAPMEKNGAVIERTRGTPQGGVVSPILSNLFLHYAFDVWMTRTHPDLPWCRYADDGLVHCRTEQEAQALKAALQARLAACGLQMHPIKTQIVYCKDNRRRKRYPTVKFDFLGYQFRPRQVATAQQDEFFCGYTPAASPTALKSMRATIKSLNIPRQTPGTLAEIAKQINPLLRGWIAYYGRFSRSALFSLADYVNRKLKAWIMRKYKRFRFHKTRASQFLRQLARDNRGLFVHWQAFGTNLFA</sequence>
<keyword evidence="4" id="KW-0479">Metal-binding</keyword>
<evidence type="ECO:0000256" key="8">
    <source>
        <dbReference type="ARBA" id="ARBA00034120"/>
    </source>
</evidence>
<dbReference type="Proteomes" id="UP001233264">
    <property type="component" value="Plasmid pSkuCCBAU71714a"/>
</dbReference>
<dbReference type="InterPro" id="IPR000123">
    <property type="entry name" value="Reverse_transcriptase_msDNA"/>
</dbReference>
<dbReference type="NCBIfam" id="TIGR04416">
    <property type="entry name" value="group_II_RT_mat"/>
    <property type="match status" value="1"/>
</dbReference>
<proteinExistence type="inferred from homology"/>
<dbReference type="InterPro" id="IPR030931">
    <property type="entry name" value="Group_II_RT_mat"/>
</dbReference>
<evidence type="ECO:0000313" key="12">
    <source>
        <dbReference type="Proteomes" id="UP001233264"/>
    </source>
</evidence>
<dbReference type="PANTHER" id="PTHR34047">
    <property type="entry name" value="NUCLEAR INTRON MATURASE 1, MITOCHONDRIAL-RELATED"/>
    <property type="match status" value="1"/>
</dbReference>
<keyword evidence="5" id="KW-0460">Magnesium</keyword>
<dbReference type="RefSeq" id="WP_127702034.1">
    <property type="nucleotide sequence ID" value="NZ_CP120366.1"/>
</dbReference>
<comment type="similarity">
    <text evidence="8">Belongs to the bacterial reverse transcriptase family.</text>
</comment>
<keyword evidence="3 11" id="KW-0548">Nucleotidyltransferase</keyword>
<organism evidence="11 12">
    <name type="scientific">Sinorhizobium kummerowiae</name>
    <dbReference type="NCBI Taxonomy" id="158892"/>
    <lineage>
        <taxon>Bacteria</taxon>
        <taxon>Pseudomonadati</taxon>
        <taxon>Pseudomonadota</taxon>
        <taxon>Alphaproteobacteria</taxon>
        <taxon>Hyphomicrobiales</taxon>
        <taxon>Rhizobiaceae</taxon>
        <taxon>Sinorhizobium/Ensifer group</taxon>
        <taxon>Sinorhizobium</taxon>
    </lineage>
</organism>
<dbReference type="EC" id="2.7.7.49" evidence="1"/>
<evidence type="ECO:0000259" key="10">
    <source>
        <dbReference type="PROSITE" id="PS50878"/>
    </source>
</evidence>
<dbReference type="GO" id="GO:0003964">
    <property type="term" value="F:RNA-directed DNA polymerase activity"/>
    <property type="evidence" value="ECO:0007669"/>
    <property type="project" value="UniProtKB-KW"/>
</dbReference>
<dbReference type="CDD" id="cd01651">
    <property type="entry name" value="RT_G2_intron"/>
    <property type="match status" value="1"/>
</dbReference>
<evidence type="ECO:0000313" key="11">
    <source>
        <dbReference type="EMBL" id="WHS95690.1"/>
    </source>
</evidence>
<dbReference type="PRINTS" id="PR00866">
    <property type="entry name" value="RNADNAPOLMS"/>
</dbReference>
<feature type="domain" description="Reverse transcriptase" evidence="10">
    <location>
        <begin position="53"/>
        <end position="291"/>
    </location>
</feature>
<evidence type="ECO:0000256" key="3">
    <source>
        <dbReference type="ARBA" id="ARBA00022695"/>
    </source>
</evidence>
<keyword evidence="12" id="KW-1185">Reference proteome</keyword>
<dbReference type="Pfam" id="PF00078">
    <property type="entry name" value="RVT_1"/>
    <property type="match status" value="1"/>
</dbReference>
<keyword evidence="2 11" id="KW-0808">Transferase</keyword>
<geneLocation type="plasmid" evidence="11 12">
    <name>pSkuCCBAU71714a</name>
</geneLocation>
<evidence type="ECO:0000256" key="2">
    <source>
        <dbReference type="ARBA" id="ARBA00022679"/>
    </source>
</evidence>
<evidence type="ECO:0000256" key="5">
    <source>
        <dbReference type="ARBA" id="ARBA00022842"/>
    </source>
</evidence>